<dbReference type="KEGG" id="erl:AOC36_09650"/>
<dbReference type="GO" id="GO:0006260">
    <property type="term" value="P:DNA replication"/>
    <property type="evidence" value="ECO:0007669"/>
    <property type="project" value="TreeGrafter"/>
</dbReference>
<dbReference type="STRING" id="1514105.AOC36_09650"/>
<feature type="domain" description="IstB-like ATP-binding" evidence="1">
    <location>
        <begin position="74"/>
        <end position="230"/>
    </location>
</feature>
<evidence type="ECO:0000313" key="3">
    <source>
        <dbReference type="Proteomes" id="UP000063781"/>
    </source>
</evidence>
<name>A0A0X8H1B5_9FIRM</name>
<dbReference type="Gene3D" id="3.40.50.300">
    <property type="entry name" value="P-loop containing nucleotide triphosphate hydrolases"/>
    <property type="match status" value="1"/>
</dbReference>
<dbReference type="InterPro" id="IPR027417">
    <property type="entry name" value="P-loop_NTPase"/>
</dbReference>
<organism evidence="2 3">
    <name type="scientific">Erysipelothrix larvae</name>
    <dbReference type="NCBI Taxonomy" id="1514105"/>
    <lineage>
        <taxon>Bacteria</taxon>
        <taxon>Bacillati</taxon>
        <taxon>Bacillota</taxon>
        <taxon>Erysipelotrichia</taxon>
        <taxon>Erysipelotrichales</taxon>
        <taxon>Erysipelotrichaceae</taxon>
        <taxon>Erysipelothrix</taxon>
    </lineage>
</organism>
<dbReference type="EMBL" id="CP013213">
    <property type="protein sequence ID" value="AMC94237.1"/>
    <property type="molecule type" value="Genomic_DNA"/>
</dbReference>
<reference evidence="2 3" key="1">
    <citation type="submission" date="2015-10" db="EMBL/GenBank/DDBJ databases">
        <title>Erysipelothrix larvae sp. LV19 isolated from the larval gut of the rhinoceros beetle, Trypoxylus dichotomus.</title>
        <authorList>
            <person name="Lim S."/>
            <person name="Kim B.-C."/>
        </authorList>
    </citation>
    <scope>NUCLEOTIDE SEQUENCE [LARGE SCALE GENOMIC DNA]</scope>
    <source>
        <strain evidence="2 3">LV19</strain>
    </source>
</reference>
<gene>
    <name evidence="2" type="ORF">AOC36_09650</name>
</gene>
<proteinExistence type="predicted"/>
<dbReference type="RefSeq" id="WP_067633744.1">
    <property type="nucleotide sequence ID" value="NZ_CP013213.1"/>
</dbReference>
<dbReference type="Pfam" id="PF01695">
    <property type="entry name" value="IstB_IS21"/>
    <property type="match status" value="1"/>
</dbReference>
<dbReference type="SUPFAM" id="SSF52540">
    <property type="entry name" value="P-loop containing nucleoside triphosphate hydrolases"/>
    <property type="match status" value="1"/>
</dbReference>
<dbReference type="GO" id="GO:0005524">
    <property type="term" value="F:ATP binding"/>
    <property type="evidence" value="ECO:0007669"/>
    <property type="project" value="InterPro"/>
</dbReference>
<accession>A0A0X8H1B5</accession>
<dbReference type="InterPro" id="IPR002611">
    <property type="entry name" value="IstB_ATP-bd"/>
</dbReference>
<dbReference type="PANTHER" id="PTHR30050">
    <property type="entry name" value="CHROMOSOMAL REPLICATION INITIATOR PROTEIN DNAA"/>
    <property type="match status" value="1"/>
</dbReference>
<evidence type="ECO:0000259" key="1">
    <source>
        <dbReference type="Pfam" id="PF01695"/>
    </source>
</evidence>
<evidence type="ECO:0000313" key="2">
    <source>
        <dbReference type="EMBL" id="AMC94237.1"/>
    </source>
</evidence>
<dbReference type="Proteomes" id="UP000063781">
    <property type="component" value="Chromosome"/>
</dbReference>
<dbReference type="OrthoDB" id="1655960at2"/>
<protein>
    <recommendedName>
        <fullName evidence="1">IstB-like ATP-binding domain-containing protein</fullName>
    </recommendedName>
</protein>
<dbReference type="AlphaFoldDB" id="A0A0X8H1B5"/>
<keyword evidence="3" id="KW-1185">Reference proteome</keyword>
<sequence length="264" mass="31243">MKKINTQVKHFKLTDEDLRKIEIARQRALKYLPDGMKLRHHDATEDDDPTYITFEDEIGYEYHLRTPEGNRIRAMRRLKASGLDSVAERYTFDAFTTKEPFQAKMKKIALQFTSDYQGKWFSMLGQSGAGKSHLCTAIAVELIKLGCDVEYMLWVDKLNEVRYDTDYYRSFMYRMKNCEVLYIDDLFKTGRGFDKLSDFEVKAAFEILNYRYNKRLTTILSTELGFHDFKELNSAVIGRIKEMSKGYYVELVYDEKRNYRLLDK</sequence>
<dbReference type="PANTHER" id="PTHR30050:SF10">
    <property type="entry name" value="PHAGE-LIKE ELEMENT PBSX PROTEIN XKDC"/>
    <property type="match status" value="1"/>
</dbReference>